<sequence>MRPAGLAERARCPVQTIPRLEEVRLTSFKSFTDQRLSLQNLTLLIGRNGSGKSNALDALTVLSRLALGEPVRDALDGPRHGGEEPIRGGAEGCAPLGRDFFALGCRVRVGEAVLDYDVEIEVRPAVRVRRERLVAVEGVRYGKRILPSGRVLLEAEPYNEDSSTIEVRFFNGRKDPGDIGRFHGLSYLACAVAPSFVSDRTSAGRLVNEAVDRVLAALRQVFLLDPVPHLMRQYVPERDTELRRSADNLSAVVGELRSRDPQSFGRLKELISGMPENPVVDIDTVVTSLGDVQLVLHESGFHGAVHEVPARLLSDGMLRFLAFGTALLDAPDRDGAADRARPARLLVIEEIENGLYPTQAARVLRLMREEAQQRRIEVLFTTHSPALLNALTAEDHSGVVVCTRDPESGESRLTPLTELPGYVDLLAAGDLGDAVAKGRLPDAVRPRDAGTVVSVEDFLRSL</sequence>
<evidence type="ECO:0000259" key="2">
    <source>
        <dbReference type="Pfam" id="PF13304"/>
    </source>
</evidence>
<evidence type="ECO:0000313" key="4">
    <source>
        <dbReference type="Proteomes" id="UP000253868"/>
    </source>
</evidence>
<evidence type="ECO:0000256" key="1">
    <source>
        <dbReference type="ARBA" id="ARBA00023236"/>
    </source>
</evidence>
<organism evidence="3 4">
    <name type="scientific">Streptomyces paludis</name>
    <dbReference type="NCBI Taxonomy" id="2282738"/>
    <lineage>
        <taxon>Bacteria</taxon>
        <taxon>Bacillati</taxon>
        <taxon>Actinomycetota</taxon>
        <taxon>Actinomycetes</taxon>
        <taxon>Kitasatosporales</taxon>
        <taxon>Streptomycetaceae</taxon>
        <taxon>Streptomyces</taxon>
    </lineage>
</organism>
<dbReference type="Pfam" id="PF13304">
    <property type="entry name" value="AAA_21"/>
    <property type="match status" value="1"/>
</dbReference>
<dbReference type="GO" id="GO:0000731">
    <property type="term" value="P:DNA synthesis involved in DNA repair"/>
    <property type="evidence" value="ECO:0007669"/>
    <property type="project" value="TreeGrafter"/>
</dbReference>
<gene>
    <name evidence="3" type="ORF">DVK44_12025</name>
</gene>
<dbReference type="InterPro" id="IPR027417">
    <property type="entry name" value="P-loop_NTPase"/>
</dbReference>
<keyword evidence="1" id="KW-0227">DNA damage</keyword>
<dbReference type="InterPro" id="IPR003959">
    <property type="entry name" value="ATPase_AAA_core"/>
</dbReference>
<dbReference type="Proteomes" id="UP000253868">
    <property type="component" value="Chromosome"/>
</dbReference>
<feature type="domain" description="ATPase AAA-type core" evidence="2">
    <location>
        <begin position="41"/>
        <end position="389"/>
    </location>
</feature>
<dbReference type="GO" id="GO:0006302">
    <property type="term" value="P:double-strand break repair"/>
    <property type="evidence" value="ECO:0007669"/>
    <property type="project" value="TreeGrafter"/>
</dbReference>
<dbReference type="Gene3D" id="3.40.50.300">
    <property type="entry name" value="P-loop containing nucleotide triphosphate hydrolases"/>
    <property type="match status" value="2"/>
</dbReference>
<dbReference type="KEGG" id="spad:DVK44_12025"/>
<keyword evidence="1" id="KW-0742">SOS response</keyword>
<dbReference type="GO" id="GO:0009432">
    <property type="term" value="P:SOS response"/>
    <property type="evidence" value="ECO:0007669"/>
    <property type="project" value="UniProtKB-KW"/>
</dbReference>
<dbReference type="CDD" id="cd00267">
    <property type="entry name" value="ABC_ATPase"/>
    <property type="match status" value="1"/>
</dbReference>
<dbReference type="OrthoDB" id="3252194at2"/>
<protein>
    <submittedName>
        <fullName evidence="3">Chromosome segregation protein SMC</fullName>
    </submittedName>
</protein>
<evidence type="ECO:0000313" key="3">
    <source>
        <dbReference type="EMBL" id="AXG78319.1"/>
    </source>
</evidence>
<dbReference type="GO" id="GO:0005524">
    <property type="term" value="F:ATP binding"/>
    <property type="evidence" value="ECO:0007669"/>
    <property type="project" value="InterPro"/>
</dbReference>
<dbReference type="PANTHER" id="PTHR32182:SF22">
    <property type="entry name" value="ATP-DEPENDENT ENDONUCLEASE, OLD FAMILY-RELATED"/>
    <property type="match status" value="1"/>
</dbReference>
<keyword evidence="4" id="KW-1185">Reference proteome</keyword>
<dbReference type="AlphaFoldDB" id="A0A345HNP5"/>
<proteinExistence type="predicted"/>
<accession>A0A345HNP5</accession>
<dbReference type="PANTHER" id="PTHR32182">
    <property type="entry name" value="DNA REPLICATION AND REPAIR PROTEIN RECF"/>
    <property type="match status" value="1"/>
</dbReference>
<reference evidence="4" key="1">
    <citation type="submission" date="2018-07" db="EMBL/GenBank/DDBJ databases">
        <authorList>
            <person name="Zhao J."/>
        </authorList>
    </citation>
    <scope>NUCLEOTIDE SEQUENCE [LARGE SCALE GENOMIC DNA]</scope>
    <source>
        <strain evidence="4">GSSD-12</strain>
    </source>
</reference>
<dbReference type="EMBL" id="CP031194">
    <property type="protein sequence ID" value="AXG78319.1"/>
    <property type="molecule type" value="Genomic_DNA"/>
</dbReference>
<name>A0A345HNP5_9ACTN</name>
<dbReference type="SUPFAM" id="SSF52540">
    <property type="entry name" value="P-loop containing nucleoside triphosphate hydrolases"/>
    <property type="match status" value="1"/>
</dbReference>
<dbReference type="GO" id="GO:0016887">
    <property type="term" value="F:ATP hydrolysis activity"/>
    <property type="evidence" value="ECO:0007669"/>
    <property type="project" value="InterPro"/>
</dbReference>